<evidence type="ECO:0000313" key="4">
    <source>
        <dbReference type="Proteomes" id="UP001596086"/>
    </source>
</evidence>
<dbReference type="Proteomes" id="UP001596086">
    <property type="component" value="Unassembled WGS sequence"/>
</dbReference>
<reference evidence="4" key="1">
    <citation type="journal article" date="2019" name="Int. J. Syst. Evol. Microbiol.">
        <title>The Global Catalogue of Microorganisms (GCM) 10K type strain sequencing project: providing services to taxonomists for standard genome sequencing and annotation.</title>
        <authorList>
            <consortium name="The Broad Institute Genomics Platform"/>
            <consortium name="The Broad Institute Genome Sequencing Center for Infectious Disease"/>
            <person name="Wu L."/>
            <person name="Ma J."/>
        </authorList>
    </citation>
    <scope>NUCLEOTIDE SEQUENCE [LARGE SCALE GENOMIC DNA]</scope>
    <source>
        <strain evidence="4">CGMCC 4.5798</strain>
    </source>
</reference>
<dbReference type="PANTHER" id="PTHR33361">
    <property type="entry name" value="GLR0591 PROTEIN"/>
    <property type="match status" value="1"/>
</dbReference>
<feature type="chain" id="PRO_5047421817" evidence="2">
    <location>
        <begin position="38"/>
        <end position="635"/>
    </location>
</feature>
<proteinExistence type="predicted"/>
<keyword evidence="4" id="KW-1185">Reference proteome</keyword>
<feature type="compositionally biased region" description="Pro residues" evidence="1">
    <location>
        <begin position="608"/>
        <end position="625"/>
    </location>
</feature>
<evidence type="ECO:0000256" key="1">
    <source>
        <dbReference type="SAM" id="MobiDB-lite"/>
    </source>
</evidence>
<accession>A0ABW0S562</accession>
<protein>
    <submittedName>
        <fullName evidence="3">DUF885 domain-containing protein</fullName>
    </submittedName>
</protein>
<dbReference type="EMBL" id="JBHSMZ010000026">
    <property type="protein sequence ID" value="MFC5552194.1"/>
    <property type="molecule type" value="Genomic_DNA"/>
</dbReference>
<name>A0ABW0S562_9BURK</name>
<evidence type="ECO:0000313" key="3">
    <source>
        <dbReference type="EMBL" id="MFC5552194.1"/>
    </source>
</evidence>
<comment type="caution">
    <text evidence="3">The sequence shown here is derived from an EMBL/GenBank/DDBJ whole genome shotgun (WGS) entry which is preliminary data.</text>
</comment>
<keyword evidence="2" id="KW-0732">Signal</keyword>
<feature type="region of interest" description="Disordered" evidence="1">
    <location>
        <begin position="597"/>
        <end position="635"/>
    </location>
</feature>
<dbReference type="PANTHER" id="PTHR33361:SF2">
    <property type="entry name" value="DUF885 DOMAIN-CONTAINING PROTEIN"/>
    <property type="match status" value="1"/>
</dbReference>
<dbReference type="RefSeq" id="WP_379777423.1">
    <property type="nucleotide sequence ID" value="NZ_JBHSMZ010000026.1"/>
</dbReference>
<dbReference type="InterPro" id="IPR010281">
    <property type="entry name" value="DUF885"/>
</dbReference>
<dbReference type="Pfam" id="PF05960">
    <property type="entry name" value="DUF885"/>
    <property type="match status" value="1"/>
</dbReference>
<sequence length="635" mass="69239">MPSPSAPRLFAARLSLSLFTVSLLAALCLLAPPHATAADNVKEQARALFERDWQWRLKHQPEFATSVGDHRYDAQLSDSSPAGAAKAVEHERRMLDLARQLDRSQLTGQDLLSLELFVADKERSLARIAIAPVDPQPLTARDGFHIRLPQLVAQMPFVTEDDVRTYIARLNAAPRHIEGLIELMRYGMRTGWTAPKAAMAALPEQLRALREHLGDGPLSEPFRRLPATIPEEARAKLALEGQAAVAALAPSVQQLEDFVRTDYLPAARASIAASSLPGGPAWYAYLVKSATTSEMTPAEIHSLGLKEVARIRAEIAALVPGTGFRGNLAQFIAFARSDQRLYYTEPDALLNRYRRTIARVASKLPLLFNAIPQDELAVKPVQAAGAEGQGAAYYEAGSPDRVAALVINTSRLNTRPMWEIETLTLHEGLPGHHLQVARTQANAALPAFRRQGWYVAYGEGWALYAESLGPELGLLRDPFSRFGYLADELLRAARLVVDTGIHAMGWNRQQAIDYLNANTANLPLDNEVEVDRYIVHPGEALGYKLGQLRIASLRAEAQTALAERFDIRAFHDAVLENGALPLGVLERQVRRWIAAQRTPPAESAPAAAPAPPSAAGPAPATPPGARPGGADDMFQ</sequence>
<organism evidence="3 4">
    <name type="scientific">Massilia aerilata</name>
    <dbReference type="NCBI Taxonomy" id="453817"/>
    <lineage>
        <taxon>Bacteria</taxon>
        <taxon>Pseudomonadati</taxon>
        <taxon>Pseudomonadota</taxon>
        <taxon>Betaproteobacteria</taxon>
        <taxon>Burkholderiales</taxon>
        <taxon>Oxalobacteraceae</taxon>
        <taxon>Telluria group</taxon>
        <taxon>Massilia</taxon>
    </lineage>
</organism>
<gene>
    <name evidence="3" type="ORF">ACFPO9_27070</name>
</gene>
<evidence type="ECO:0000256" key="2">
    <source>
        <dbReference type="SAM" id="SignalP"/>
    </source>
</evidence>
<feature type="compositionally biased region" description="Low complexity" evidence="1">
    <location>
        <begin position="597"/>
        <end position="607"/>
    </location>
</feature>
<feature type="signal peptide" evidence="2">
    <location>
        <begin position="1"/>
        <end position="37"/>
    </location>
</feature>